<feature type="domain" description="DUF5658" evidence="2">
    <location>
        <begin position="26"/>
        <end position="106"/>
    </location>
</feature>
<name>A0A1I4FD56_9EURY</name>
<accession>A0A1I4FD56</accession>
<sequence>MLHARIVRGAERATSYEVTLWALALVTLALDVVTTTYGLEVGLAEMNPFVNYLLPTLGLAGTFVVLKSFALLVGVAAWWTMPSKVRGVVPLGLALPWGIAAVSNTVLLAGIHL</sequence>
<evidence type="ECO:0000313" key="4">
    <source>
        <dbReference type="Proteomes" id="UP000199607"/>
    </source>
</evidence>
<feature type="transmembrane region" description="Helical" evidence="1">
    <location>
        <begin position="91"/>
        <end position="111"/>
    </location>
</feature>
<proteinExistence type="predicted"/>
<evidence type="ECO:0000313" key="3">
    <source>
        <dbReference type="EMBL" id="SFL14756.1"/>
    </source>
</evidence>
<keyword evidence="4" id="KW-1185">Reference proteome</keyword>
<keyword evidence="1" id="KW-0472">Membrane</keyword>
<dbReference type="EMBL" id="FOTC01000002">
    <property type="protein sequence ID" value="SFL14756.1"/>
    <property type="molecule type" value="Genomic_DNA"/>
</dbReference>
<protein>
    <recommendedName>
        <fullName evidence="2">DUF5658 domain-containing protein</fullName>
    </recommendedName>
</protein>
<dbReference type="Proteomes" id="UP000199607">
    <property type="component" value="Unassembled WGS sequence"/>
</dbReference>
<feature type="transmembrane region" description="Helical" evidence="1">
    <location>
        <begin position="59"/>
        <end position="79"/>
    </location>
</feature>
<dbReference type="AlphaFoldDB" id="A0A1I4FD56"/>
<keyword evidence="1" id="KW-0812">Transmembrane</keyword>
<dbReference type="InterPro" id="IPR043717">
    <property type="entry name" value="DUF5658"/>
</dbReference>
<evidence type="ECO:0000259" key="2">
    <source>
        <dbReference type="Pfam" id="PF18902"/>
    </source>
</evidence>
<dbReference type="Pfam" id="PF18902">
    <property type="entry name" value="DUF5658"/>
    <property type="match status" value="1"/>
</dbReference>
<reference evidence="4" key="1">
    <citation type="submission" date="2016-10" db="EMBL/GenBank/DDBJ databases">
        <authorList>
            <person name="Varghese N."/>
            <person name="Submissions S."/>
        </authorList>
    </citation>
    <scope>NUCLEOTIDE SEQUENCE [LARGE SCALE GENOMIC DNA]</scope>
    <source>
        <strain evidence="4">CGMCC 1.7738</strain>
    </source>
</reference>
<evidence type="ECO:0000256" key="1">
    <source>
        <dbReference type="SAM" id="Phobius"/>
    </source>
</evidence>
<gene>
    <name evidence="3" type="ORF">SAMN04487950_2720</name>
</gene>
<organism evidence="3 4">
    <name type="scientific">Halogranum rubrum</name>
    <dbReference type="NCBI Taxonomy" id="553466"/>
    <lineage>
        <taxon>Archaea</taxon>
        <taxon>Methanobacteriati</taxon>
        <taxon>Methanobacteriota</taxon>
        <taxon>Stenosarchaea group</taxon>
        <taxon>Halobacteria</taxon>
        <taxon>Halobacteriales</taxon>
        <taxon>Haloferacaceae</taxon>
    </lineage>
</organism>
<keyword evidence="1" id="KW-1133">Transmembrane helix</keyword>
<feature type="transmembrane region" description="Helical" evidence="1">
    <location>
        <begin position="20"/>
        <end position="39"/>
    </location>
</feature>